<dbReference type="AlphaFoldDB" id="A0A2N8ZFK0"/>
<accession>A0A2N8ZFK0</accession>
<dbReference type="EMBL" id="LT960611">
    <property type="protein sequence ID" value="SON50694.1"/>
    <property type="molecule type" value="Genomic_DNA"/>
</dbReference>
<dbReference type="KEGG" id="vta:A2721"/>
<dbReference type="Proteomes" id="UP000235828">
    <property type="component" value="Chromosome A"/>
</dbReference>
<proteinExistence type="predicted"/>
<sequence>MRSITNFSMEPLIKSLFRKEHSCQIKGKANRFMGMGLRAINR</sequence>
<organism evidence="1 2">
    <name type="scientific">Vibrio tapetis subsp. tapetis</name>
    <dbReference type="NCBI Taxonomy" id="1671868"/>
    <lineage>
        <taxon>Bacteria</taxon>
        <taxon>Pseudomonadati</taxon>
        <taxon>Pseudomonadota</taxon>
        <taxon>Gammaproteobacteria</taxon>
        <taxon>Vibrionales</taxon>
        <taxon>Vibrionaceae</taxon>
        <taxon>Vibrio</taxon>
    </lineage>
</organism>
<evidence type="ECO:0000313" key="1">
    <source>
        <dbReference type="EMBL" id="SON50694.1"/>
    </source>
</evidence>
<protein>
    <submittedName>
        <fullName evidence="1">Uncharacterized protein</fullName>
    </submittedName>
</protein>
<evidence type="ECO:0000313" key="2">
    <source>
        <dbReference type="Proteomes" id="UP000235828"/>
    </source>
</evidence>
<gene>
    <name evidence="1" type="ORF">VTAP4600_A2721</name>
</gene>
<name>A0A2N8ZFK0_9VIBR</name>
<keyword evidence="2" id="KW-1185">Reference proteome</keyword>
<reference evidence="1 2" key="1">
    <citation type="submission" date="2017-10" db="EMBL/GenBank/DDBJ databases">
        <authorList>
            <person name="Banno H."/>
            <person name="Chua N.-H."/>
        </authorList>
    </citation>
    <scope>NUCLEOTIDE SEQUENCE [LARGE SCALE GENOMIC DNA]</scope>
    <source>
        <strain evidence="1">Vibrio tapetis CECT4600</strain>
    </source>
</reference>